<dbReference type="Pfam" id="PF00096">
    <property type="entry name" value="zf-C2H2"/>
    <property type="match status" value="4"/>
</dbReference>
<keyword evidence="10" id="KW-1185">Reference proteome</keyword>
<dbReference type="GO" id="GO:0005634">
    <property type="term" value="C:nucleus"/>
    <property type="evidence" value="ECO:0007669"/>
    <property type="project" value="UniProtKB-SubCell"/>
</dbReference>
<dbReference type="FunFam" id="3.30.160.60:FF:000358">
    <property type="entry name" value="zinc finger protein 24"/>
    <property type="match status" value="1"/>
</dbReference>
<evidence type="ECO:0000313" key="10">
    <source>
        <dbReference type="Proteomes" id="UP001187531"/>
    </source>
</evidence>
<reference evidence="9" key="1">
    <citation type="submission" date="2023-07" db="EMBL/GenBank/DDBJ databases">
        <title>Chromosome-level genome assembly of Artemia franciscana.</title>
        <authorList>
            <person name="Jo E."/>
        </authorList>
    </citation>
    <scope>NUCLEOTIDE SEQUENCE</scope>
    <source>
        <tissue evidence="9">Whole body</tissue>
    </source>
</reference>
<keyword evidence="5" id="KW-0862">Zinc</keyword>
<keyword evidence="3" id="KW-0677">Repeat</keyword>
<dbReference type="FunFam" id="3.30.160.60:FF:000145">
    <property type="entry name" value="Zinc finger protein 574"/>
    <property type="match status" value="1"/>
</dbReference>
<feature type="domain" description="C2H2-type" evidence="8">
    <location>
        <begin position="234"/>
        <end position="261"/>
    </location>
</feature>
<sequence length="332" mass="37197">MSEEFFEDQIVILKCEDPSDEEEAALENVAICQEDDVETNDGFETSVVITDFHDESDVCIEEVEGGEFSINENVYFDQDGSTSQGIHYVMNNERDEHEESIAVVTEVGDDVLGSMEPSTSTTMDTCQTFSVSQYSRRKDSKIDPEMIMPVPDFPYFIKKSDIEAGIKQASEDRVQVVFAASQDDDDDGISTSYAPGKRRAGPEVAHLCSICGRKFTTASMLREHEKIHRGEKPHVCSICNKSFSLPGGLVQHEKIHVDGRRFVCNICGKGFARKEVLKNHILSHTGEKPFPCELCGKCFSRKAILKRHEASHITDKYYQCNGCGKSFMDQSQ</sequence>
<gene>
    <name evidence="9" type="ORF">QYM36_015581</name>
</gene>
<dbReference type="SMART" id="SM00355">
    <property type="entry name" value="ZnF_C2H2"/>
    <property type="match status" value="4"/>
</dbReference>
<evidence type="ECO:0000256" key="1">
    <source>
        <dbReference type="ARBA" id="ARBA00004123"/>
    </source>
</evidence>
<dbReference type="Proteomes" id="UP001187531">
    <property type="component" value="Unassembled WGS sequence"/>
</dbReference>
<evidence type="ECO:0000259" key="8">
    <source>
        <dbReference type="PROSITE" id="PS50157"/>
    </source>
</evidence>
<keyword evidence="6" id="KW-0539">Nucleus</keyword>
<protein>
    <recommendedName>
        <fullName evidence="8">C2H2-type domain-containing protein</fullName>
    </recommendedName>
</protein>
<dbReference type="FunFam" id="3.30.160.60:FF:000624">
    <property type="entry name" value="zinc finger protein 697"/>
    <property type="match status" value="1"/>
</dbReference>
<evidence type="ECO:0000256" key="3">
    <source>
        <dbReference type="ARBA" id="ARBA00022737"/>
    </source>
</evidence>
<evidence type="ECO:0000313" key="9">
    <source>
        <dbReference type="EMBL" id="KAK2707946.1"/>
    </source>
</evidence>
<evidence type="ECO:0000256" key="2">
    <source>
        <dbReference type="ARBA" id="ARBA00022723"/>
    </source>
</evidence>
<accession>A0AA88HI48</accession>
<organism evidence="9 10">
    <name type="scientific">Artemia franciscana</name>
    <name type="common">Brine shrimp</name>
    <name type="synonym">Artemia sanfranciscana</name>
    <dbReference type="NCBI Taxonomy" id="6661"/>
    <lineage>
        <taxon>Eukaryota</taxon>
        <taxon>Metazoa</taxon>
        <taxon>Ecdysozoa</taxon>
        <taxon>Arthropoda</taxon>
        <taxon>Crustacea</taxon>
        <taxon>Branchiopoda</taxon>
        <taxon>Anostraca</taxon>
        <taxon>Artemiidae</taxon>
        <taxon>Artemia</taxon>
    </lineage>
</organism>
<dbReference type="InterPro" id="IPR013087">
    <property type="entry name" value="Znf_C2H2_type"/>
</dbReference>
<evidence type="ECO:0000256" key="7">
    <source>
        <dbReference type="PROSITE-ProRule" id="PRU00042"/>
    </source>
</evidence>
<dbReference type="PANTHER" id="PTHR16515:SF57">
    <property type="entry name" value="ZINC FINGER PROTEIN 154-LIKE"/>
    <property type="match status" value="1"/>
</dbReference>
<evidence type="ECO:0000256" key="5">
    <source>
        <dbReference type="ARBA" id="ARBA00022833"/>
    </source>
</evidence>
<keyword evidence="4 7" id="KW-0863">Zinc-finger</keyword>
<evidence type="ECO:0000256" key="6">
    <source>
        <dbReference type="ARBA" id="ARBA00023242"/>
    </source>
</evidence>
<keyword evidence="2" id="KW-0479">Metal-binding</keyword>
<comment type="caution">
    <text evidence="9">The sequence shown here is derived from an EMBL/GenBank/DDBJ whole genome shotgun (WGS) entry which is preliminary data.</text>
</comment>
<dbReference type="PROSITE" id="PS50157">
    <property type="entry name" value="ZINC_FINGER_C2H2_2"/>
    <property type="match status" value="4"/>
</dbReference>
<feature type="domain" description="C2H2-type" evidence="8">
    <location>
        <begin position="290"/>
        <end position="317"/>
    </location>
</feature>
<dbReference type="GO" id="GO:0010468">
    <property type="term" value="P:regulation of gene expression"/>
    <property type="evidence" value="ECO:0007669"/>
    <property type="project" value="TreeGrafter"/>
</dbReference>
<comment type="subcellular location">
    <subcellularLocation>
        <location evidence="1">Nucleus</location>
    </subcellularLocation>
</comment>
<feature type="non-terminal residue" evidence="9">
    <location>
        <position position="332"/>
    </location>
</feature>
<dbReference type="GO" id="GO:0008270">
    <property type="term" value="F:zinc ion binding"/>
    <property type="evidence" value="ECO:0007669"/>
    <property type="project" value="UniProtKB-KW"/>
</dbReference>
<dbReference type="Gene3D" id="3.30.160.60">
    <property type="entry name" value="Classic Zinc Finger"/>
    <property type="match status" value="4"/>
</dbReference>
<dbReference type="AlphaFoldDB" id="A0AA88HI48"/>
<dbReference type="EMBL" id="JAVRJZ010000019">
    <property type="protein sequence ID" value="KAK2707946.1"/>
    <property type="molecule type" value="Genomic_DNA"/>
</dbReference>
<feature type="domain" description="C2H2-type" evidence="8">
    <location>
        <begin position="206"/>
        <end position="233"/>
    </location>
</feature>
<evidence type="ECO:0000256" key="4">
    <source>
        <dbReference type="ARBA" id="ARBA00022771"/>
    </source>
</evidence>
<name>A0AA88HI48_ARTSF</name>
<dbReference type="PANTHER" id="PTHR16515">
    <property type="entry name" value="PR DOMAIN ZINC FINGER PROTEIN"/>
    <property type="match status" value="1"/>
</dbReference>
<dbReference type="PROSITE" id="PS00028">
    <property type="entry name" value="ZINC_FINGER_C2H2_1"/>
    <property type="match status" value="4"/>
</dbReference>
<feature type="domain" description="C2H2-type" evidence="8">
    <location>
        <begin position="262"/>
        <end position="289"/>
    </location>
</feature>
<dbReference type="InterPro" id="IPR036236">
    <property type="entry name" value="Znf_C2H2_sf"/>
</dbReference>
<dbReference type="InterPro" id="IPR050331">
    <property type="entry name" value="Zinc_finger"/>
</dbReference>
<proteinExistence type="predicted"/>
<dbReference type="SUPFAM" id="SSF57667">
    <property type="entry name" value="beta-beta-alpha zinc fingers"/>
    <property type="match status" value="3"/>
</dbReference>